<proteinExistence type="predicted"/>
<feature type="compositionally biased region" description="Low complexity" evidence="1">
    <location>
        <begin position="76"/>
        <end position="89"/>
    </location>
</feature>
<feature type="region of interest" description="Disordered" evidence="1">
    <location>
        <begin position="44"/>
        <end position="89"/>
    </location>
</feature>
<reference evidence="2" key="1">
    <citation type="submission" date="2017-01" db="EMBL/GenBank/DDBJ databases">
        <title>A deep insight into the sialotranscriptome of adult male and female Cluex tarsalis mosquitoes.</title>
        <authorList>
            <person name="Ribeiro J.M."/>
            <person name="Moreira F."/>
            <person name="Bernard K.A."/>
            <person name="Calvo E."/>
        </authorList>
    </citation>
    <scope>NUCLEOTIDE SEQUENCE</scope>
    <source>
        <strain evidence="2">Kern County</strain>
        <tissue evidence="2">Salivary glands</tissue>
    </source>
</reference>
<dbReference type="AlphaFoldDB" id="A0A1Q3F1R5"/>
<feature type="compositionally biased region" description="Polar residues" evidence="1">
    <location>
        <begin position="106"/>
        <end position="116"/>
    </location>
</feature>
<evidence type="ECO:0000313" key="2">
    <source>
        <dbReference type="EMBL" id="JAV21503.1"/>
    </source>
</evidence>
<feature type="region of interest" description="Disordered" evidence="1">
    <location>
        <begin position="105"/>
        <end position="125"/>
    </location>
</feature>
<organism evidence="2">
    <name type="scientific">Culex tarsalis</name>
    <name type="common">Encephalitis mosquito</name>
    <dbReference type="NCBI Taxonomy" id="7177"/>
    <lineage>
        <taxon>Eukaryota</taxon>
        <taxon>Metazoa</taxon>
        <taxon>Ecdysozoa</taxon>
        <taxon>Arthropoda</taxon>
        <taxon>Hexapoda</taxon>
        <taxon>Insecta</taxon>
        <taxon>Pterygota</taxon>
        <taxon>Neoptera</taxon>
        <taxon>Endopterygota</taxon>
        <taxon>Diptera</taxon>
        <taxon>Nematocera</taxon>
        <taxon>Culicoidea</taxon>
        <taxon>Culicidae</taxon>
        <taxon>Culicinae</taxon>
        <taxon>Culicini</taxon>
        <taxon>Culex</taxon>
        <taxon>Culex</taxon>
    </lineage>
</organism>
<dbReference type="EMBL" id="GFDL01013542">
    <property type="protein sequence ID" value="JAV21503.1"/>
    <property type="molecule type" value="Transcribed_RNA"/>
</dbReference>
<evidence type="ECO:0000256" key="1">
    <source>
        <dbReference type="SAM" id="MobiDB-lite"/>
    </source>
</evidence>
<name>A0A1Q3F1R5_CULTA</name>
<protein>
    <recommendedName>
        <fullName evidence="3">CCHC-type domain-containing protein</fullName>
    </recommendedName>
</protein>
<accession>A0A1Q3F1R5</accession>
<feature type="region of interest" description="Disordered" evidence="1">
    <location>
        <begin position="1"/>
        <end position="31"/>
    </location>
</feature>
<evidence type="ECO:0008006" key="3">
    <source>
        <dbReference type="Google" id="ProtNLM"/>
    </source>
</evidence>
<sequence length="185" mass="20411">MGVGASNPGKHSGGSKRHHHGGERNYQKNGWTHHYQNYNRTAAAASNSNQNQWDQPEDRPKPSVTRARRSPGGVLIQQATVTPPQPTQPILVTTTTRIHTPAVQCGVQQPKPSGQQKRAGRGNNKPKIDYSTVECGVCGHTGHGTRFCHHRHQTCHICHGSGHIASVCRQKVHHEASRYKPRQVK</sequence>
<dbReference type="Gene3D" id="4.10.60.10">
    <property type="entry name" value="Zinc finger, CCHC-type"/>
    <property type="match status" value="1"/>
</dbReference>